<evidence type="ECO:0000313" key="2">
    <source>
        <dbReference type="Proteomes" id="UP000034364"/>
    </source>
</evidence>
<sequence>MALTKNKEVVNIVPRVAYLRPDGPQGIRLSVAIQSKTDEVLFKQISESFKAHEISSRDLSLTIAQAGLALVD</sequence>
<accession>A0A0G1S4J2</accession>
<evidence type="ECO:0000313" key="1">
    <source>
        <dbReference type="EMBL" id="KKU64424.1"/>
    </source>
</evidence>
<dbReference type="Proteomes" id="UP000034364">
    <property type="component" value="Unassembled WGS sequence"/>
</dbReference>
<reference evidence="1 2" key="1">
    <citation type="journal article" date="2015" name="Nature">
        <title>rRNA introns, odd ribosomes, and small enigmatic genomes across a large radiation of phyla.</title>
        <authorList>
            <person name="Brown C.T."/>
            <person name="Hug L.A."/>
            <person name="Thomas B.C."/>
            <person name="Sharon I."/>
            <person name="Castelle C.J."/>
            <person name="Singh A."/>
            <person name="Wilkins M.J."/>
            <person name="Williams K.H."/>
            <person name="Banfield J.F."/>
        </authorList>
    </citation>
    <scope>NUCLEOTIDE SEQUENCE [LARGE SCALE GENOMIC DNA]</scope>
</reference>
<proteinExistence type="predicted"/>
<comment type="caution">
    <text evidence="1">The sequence shown here is derived from an EMBL/GenBank/DDBJ whole genome shotgun (WGS) entry which is preliminary data.</text>
</comment>
<organism evidence="1 2">
    <name type="scientific">Candidatus Amesbacteria bacterium GW2011_GWA1_47_16</name>
    <dbReference type="NCBI Taxonomy" id="1618353"/>
    <lineage>
        <taxon>Bacteria</taxon>
        <taxon>Candidatus Amesiibacteriota</taxon>
    </lineage>
</organism>
<dbReference type="EMBL" id="LCNV01000008">
    <property type="protein sequence ID" value="KKU64424.1"/>
    <property type="molecule type" value="Genomic_DNA"/>
</dbReference>
<name>A0A0G1S4J2_9BACT</name>
<dbReference type="AlphaFoldDB" id="A0A0G1S4J2"/>
<gene>
    <name evidence="1" type="ORF">UX87_C0008G0022</name>
</gene>
<protein>
    <submittedName>
        <fullName evidence="1">Uncharacterized protein</fullName>
    </submittedName>
</protein>